<dbReference type="Proteomes" id="UP000075809">
    <property type="component" value="Unassembled WGS sequence"/>
</dbReference>
<dbReference type="EMBL" id="KQ982270">
    <property type="protein sequence ID" value="KYQ58453.1"/>
    <property type="molecule type" value="Genomic_DNA"/>
</dbReference>
<evidence type="ECO:0000259" key="1">
    <source>
        <dbReference type="Pfam" id="PF05225"/>
    </source>
</evidence>
<dbReference type="AlphaFoldDB" id="A0A151XDM3"/>
<keyword evidence="3" id="KW-1185">Reference proteome</keyword>
<dbReference type="Gene3D" id="1.10.10.60">
    <property type="entry name" value="Homeodomain-like"/>
    <property type="match status" value="1"/>
</dbReference>
<dbReference type="InterPro" id="IPR007889">
    <property type="entry name" value="HTH_Psq"/>
</dbReference>
<dbReference type="PANTHER" id="PTHR31912:SF34">
    <property type="entry name" value="NOTOCHORD-RELATED PROTEIN"/>
    <property type="match status" value="1"/>
</dbReference>
<dbReference type="GO" id="GO:0003677">
    <property type="term" value="F:DNA binding"/>
    <property type="evidence" value="ECO:0007669"/>
    <property type="project" value="InterPro"/>
</dbReference>
<sequence>DTDVLPLILYFDDFEINNPLGNLKFALLHILGDNLGLHAIFELNTSFNCNYSCRLCLVNTKTREKQIIENAQLLRTVENYTTDVIEQKHGVLEECVFHSITNFHLTKNRVSDVMHDLLEGVCHYDLGQLLNKLITKDKLFSLETLYNRTRFDFETNYSTNKPPSININSINKKHIIYSASEMMCFVQYLGLIIGDLVPKKNENWQLYVVFRKMISIIMAQEITNDNITLLKKLISGHHKLYIVIDAKYMNLFNDTLKLKHHLLLHYPRSMEQAGPLVQMSSIRFEAKHKELKQTAKAVSSRRNPAYTLVLKHQLQLNYRFILNKGFEKRVEWDAILYESLTDIELYIDFKSEGKMSCRKASITFKLPKTTLERYVKKIKDSHDKTVNIAKIGGFKNVFTEEQENELSEYILSITEIRSLTFQLAERNHLNHPFNKEIQLAGVDWLHGFLQRHLNISLRKPETTSAARAMGFSRKVGAITSAERGETVTAVICVFAAGNYMPPMLIFPRKRMQQEFQTSSGWINKDLFLSWFKNFRRCNKEMASKQSWTDSYTFSDSNFIQSANISTAINGFKKSGAWPVDMNVFTEIDFLPADPTDIALSVNQEIEDCIQYAPEEGNYVETLNITDPVTIQPDKPIDQPGTFTDYKDSSFAICSSKILQPLPKISQNKKRVNRNRGKTAILTSSPYKAQLEAEVSGNKFCSKQLKSTECIQKKRMRKKSSIGKETEKKKRICKKENKSNNASKGGTSDDVECLYYNELYSMSNEGWISYAMCFKWAHNSCAGVDENDENHICVFCS</sequence>
<dbReference type="PANTHER" id="PTHR31912">
    <property type="entry name" value="IP13529P"/>
    <property type="match status" value="1"/>
</dbReference>
<proteinExistence type="predicted"/>
<name>A0A151XDM3_9HYME</name>
<evidence type="ECO:0000313" key="3">
    <source>
        <dbReference type="Proteomes" id="UP000075809"/>
    </source>
</evidence>
<organism evidence="2 3">
    <name type="scientific">Mycetomoellerius zeteki</name>
    <dbReference type="NCBI Taxonomy" id="64791"/>
    <lineage>
        <taxon>Eukaryota</taxon>
        <taxon>Metazoa</taxon>
        <taxon>Ecdysozoa</taxon>
        <taxon>Arthropoda</taxon>
        <taxon>Hexapoda</taxon>
        <taxon>Insecta</taxon>
        <taxon>Pterygota</taxon>
        <taxon>Neoptera</taxon>
        <taxon>Endopterygota</taxon>
        <taxon>Hymenoptera</taxon>
        <taxon>Apocrita</taxon>
        <taxon>Aculeata</taxon>
        <taxon>Formicoidea</taxon>
        <taxon>Formicidae</taxon>
        <taxon>Myrmicinae</taxon>
        <taxon>Mycetomoellerius</taxon>
    </lineage>
</organism>
<protein>
    <recommendedName>
        <fullName evidence="1">HTH psq-type domain-containing protein</fullName>
    </recommendedName>
</protein>
<gene>
    <name evidence="2" type="ORF">ALC60_02553</name>
</gene>
<evidence type="ECO:0000313" key="2">
    <source>
        <dbReference type="EMBL" id="KYQ58453.1"/>
    </source>
</evidence>
<dbReference type="Pfam" id="PF05225">
    <property type="entry name" value="HTH_psq"/>
    <property type="match status" value="1"/>
</dbReference>
<reference evidence="2 3" key="1">
    <citation type="submission" date="2015-09" db="EMBL/GenBank/DDBJ databases">
        <title>Trachymyrmex zeteki WGS genome.</title>
        <authorList>
            <person name="Nygaard S."/>
            <person name="Hu H."/>
            <person name="Boomsma J."/>
            <person name="Zhang G."/>
        </authorList>
    </citation>
    <scope>NUCLEOTIDE SEQUENCE [LARGE SCALE GENOMIC DNA]</scope>
    <source>
        <strain evidence="2">Tzet28-1</strain>
        <tissue evidence="2">Whole body</tissue>
    </source>
</reference>
<accession>A0A151XDM3</accession>
<feature type="non-terminal residue" evidence="2">
    <location>
        <position position="1"/>
    </location>
</feature>
<feature type="domain" description="HTH psq-type" evidence="1">
    <location>
        <begin position="352"/>
        <end position="377"/>
    </location>
</feature>